<dbReference type="Gene3D" id="1.50.10.10">
    <property type="match status" value="1"/>
</dbReference>
<dbReference type="AlphaFoldDB" id="A0A6B0YNL1"/>
<dbReference type="CDD" id="cd00249">
    <property type="entry name" value="AGE"/>
    <property type="match status" value="1"/>
</dbReference>
<accession>A0A6B0YNL1</accession>
<keyword evidence="2 3" id="KW-0413">Isomerase</keyword>
<dbReference type="Pfam" id="PF07221">
    <property type="entry name" value="GlcNAc_2-epim"/>
    <property type="match status" value="1"/>
</dbReference>
<reference evidence="3" key="1">
    <citation type="submission" date="2019-09" db="EMBL/GenBank/DDBJ databases">
        <title>Characterisation of the sponge microbiome using genome-centric metagenomics.</title>
        <authorList>
            <person name="Engelberts J.P."/>
            <person name="Robbins S.J."/>
            <person name="De Goeij J.M."/>
            <person name="Aranda M."/>
            <person name="Bell S.C."/>
            <person name="Webster N.S."/>
        </authorList>
    </citation>
    <scope>NUCLEOTIDE SEQUENCE</scope>
    <source>
        <strain evidence="3">SB0664_bin_27</strain>
    </source>
</reference>
<evidence type="ECO:0000313" key="3">
    <source>
        <dbReference type="EMBL" id="MXY92626.1"/>
    </source>
</evidence>
<dbReference type="SUPFAM" id="SSF48208">
    <property type="entry name" value="Six-hairpin glycosidases"/>
    <property type="match status" value="1"/>
</dbReference>
<dbReference type="PANTHER" id="PTHR15108">
    <property type="entry name" value="N-ACYLGLUCOSAMINE-2-EPIMERASE"/>
    <property type="match status" value="1"/>
</dbReference>
<gene>
    <name evidence="3" type="ORF">F4Y42_04165</name>
</gene>
<dbReference type="GO" id="GO:0016853">
    <property type="term" value="F:isomerase activity"/>
    <property type="evidence" value="ECO:0007669"/>
    <property type="project" value="UniProtKB-KW"/>
</dbReference>
<proteinExistence type="inferred from homology"/>
<dbReference type="EMBL" id="VXRG01000038">
    <property type="protein sequence ID" value="MXY92626.1"/>
    <property type="molecule type" value="Genomic_DNA"/>
</dbReference>
<dbReference type="InterPro" id="IPR008928">
    <property type="entry name" value="6-hairpin_glycosidase_sf"/>
</dbReference>
<comment type="caution">
    <text evidence="3">The sequence shown here is derived from an EMBL/GenBank/DDBJ whole genome shotgun (WGS) entry which is preliminary data.</text>
</comment>
<sequence length="395" mass="45554">MAYRDPDFLRDHIRSIISFYHPACIDDEYGGYINQMRDDGSVFDRMTKHLVGTCRFVYCYSVASLVLEENAYREAAAHGLRCLTEMHRQPDGGFAWVLSGRDVEDGDRHCYGHAFVLLAAACAAKAGVDGGVELAAETYDLLETRFWEPDAQLYSDLIAAGDWNAVDPYRGQNANMHMCEAMLSAFEATGESRYLDRAHLLAKRICVDLADKADGLVWEHYRTDWTHDWDYNKDDPQNLFKPYGYLPGHFTEWSKLLLILERYRPEDWMAPRAQHLFDVALEKSWDDENGGMHYTFTPDGDILDRDRYYWVLSETFAAAAALALRTGDDSYWDWYDKAWLYSDKHFVDHEYGGWYRILDANNQKYDDLKSPPSKTDYHPLGACYETLKAMRLASG</sequence>
<dbReference type="GO" id="GO:0005975">
    <property type="term" value="P:carbohydrate metabolic process"/>
    <property type="evidence" value="ECO:0007669"/>
    <property type="project" value="InterPro"/>
</dbReference>
<name>A0A6B0YNL1_9CHLR</name>
<comment type="similarity">
    <text evidence="1">Belongs to the N-acylglucosamine 2-epimerase family.</text>
</comment>
<organism evidence="3">
    <name type="scientific">Caldilineaceae bacterium SB0664_bin_27</name>
    <dbReference type="NCBI Taxonomy" id="2605260"/>
    <lineage>
        <taxon>Bacteria</taxon>
        <taxon>Bacillati</taxon>
        <taxon>Chloroflexota</taxon>
        <taxon>Caldilineae</taxon>
        <taxon>Caldilineales</taxon>
        <taxon>Caldilineaceae</taxon>
    </lineage>
</organism>
<dbReference type="InterPro" id="IPR012341">
    <property type="entry name" value="6hp_glycosidase-like_sf"/>
</dbReference>
<dbReference type="InterPro" id="IPR010819">
    <property type="entry name" value="AGE/CE"/>
</dbReference>
<protein>
    <submittedName>
        <fullName evidence="3">AGE family epimerase/isomerase</fullName>
    </submittedName>
</protein>
<dbReference type="InterPro" id="IPR034116">
    <property type="entry name" value="AGE_dom"/>
</dbReference>
<evidence type="ECO:0000256" key="2">
    <source>
        <dbReference type="ARBA" id="ARBA00023235"/>
    </source>
</evidence>
<dbReference type="FunFam" id="1.50.10.10:FF:000057">
    <property type="entry name" value="N-acylglucosamine 2-epimerase"/>
    <property type="match status" value="1"/>
</dbReference>
<evidence type="ECO:0000256" key="1">
    <source>
        <dbReference type="ARBA" id="ARBA00008558"/>
    </source>
</evidence>